<comment type="caution">
    <text evidence="8">The sequence shown here is derived from an EMBL/GenBank/DDBJ whole genome shotgun (WGS) entry which is preliminary data.</text>
</comment>
<dbReference type="PANTHER" id="PTHR34583">
    <property type="entry name" value="ANTIPORTER SUBUNIT MNHC2-RELATED"/>
    <property type="match status" value="1"/>
</dbReference>
<feature type="transmembrane region" description="Helical" evidence="7">
    <location>
        <begin position="35"/>
        <end position="57"/>
    </location>
</feature>
<evidence type="ECO:0000256" key="4">
    <source>
        <dbReference type="ARBA" id="ARBA00022692"/>
    </source>
</evidence>
<name>A0A4R1BN19_9PROT</name>
<protein>
    <submittedName>
        <fullName evidence="8">Na+/H+ antiporter subunit C</fullName>
    </submittedName>
</protein>
<dbReference type="InterPro" id="IPR039428">
    <property type="entry name" value="NUOK/Mnh_C1-like"/>
</dbReference>
<feature type="transmembrane region" description="Helical" evidence="7">
    <location>
        <begin position="77"/>
        <end position="100"/>
    </location>
</feature>
<evidence type="ECO:0000256" key="6">
    <source>
        <dbReference type="ARBA" id="ARBA00023136"/>
    </source>
</evidence>
<dbReference type="InterPro" id="IPR050601">
    <property type="entry name" value="CPA3_antiporter_subunitC"/>
</dbReference>
<dbReference type="Gene3D" id="1.10.287.3510">
    <property type="match status" value="1"/>
</dbReference>
<evidence type="ECO:0000256" key="1">
    <source>
        <dbReference type="ARBA" id="ARBA00004651"/>
    </source>
</evidence>
<evidence type="ECO:0000256" key="2">
    <source>
        <dbReference type="ARBA" id="ARBA00010388"/>
    </source>
</evidence>
<comment type="similarity">
    <text evidence="2">Belongs to the CPA3 antiporters (TC 2.A.63) subunit C family.</text>
</comment>
<proteinExistence type="inferred from homology"/>
<keyword evidence="9" id="KW-1185">Reference proteome</keyword>
<evidence type="ECO:0000256" key="7">
    <source>
        <dbReference type="SAM" id="Phobius"/>
    </source>
</evidence>
<evidence type="ECO:0000313" key="8">
    <source>
        <dbReference type="EMBL" id="TCJ18950.1"/>
    </source>
</evidence>
<gene>
    <name evidence="8" type="ORF">EZJ19_01585</name>
</gene>
<evidence type="ECO:0000256" key="3">
    <source>
        <dbReference type="ARBA" id="ARBA00022475"/>
    </source>
</evidence>
<accession>A0A4R1BN19</accession>
<sequence length="151" mass="15137">MTFAPDPLALLVIGALGLIVVGAAGLAFGRHLFRLVLALGLAEAGANLLLVIAGYRWDAVAPILTGSAPAAMVDPVPQALVLTAIVIGVGVQALAVALLVRVKLAYGTLDLAELKALVERDIRAAAGIGEPDSAQAPATLPGPAGLIGERP</sequence>
<dbReference type="OrthoDB" id="7994045at2"/>
<reference evidence="8 9" key="1">
    <citation type="submission" date="2019-03" db="EMBL/GenBank/DDBJ databases">
        <title>Genome sequence of Thiobacillaceae bacterium LSR1, a sulfur-oxidizing bacterium isolated from freshwater sediment.</title>
        <authorList>
            <person name="Li S."/>
        </authorList>
    </citation>
    <scope>NUCLEOTIDE SEQUENCE [LARGE SCALE GENOMIC DNA]</scope>
    <source>
        <strain evidence="8 9">LSR1</strain>
    </source>
</reference>
<dbReference type="GO" id="GO:0005886">
    <property type="term" value="C:plasma membrane"/>
    <property type="evidence" value="ECO:0007669"/>
    <property type="project" value="UniProtKB-SubCell"/>
</dbReference>
<dbReference type="AlphaFoldDB" id="A0A4R1BN19"/>
<keyword evidence="4 7" id="KW-0812">Transmembrane</keyword>
<feature type="transmembrane region" description="Helical" evidence="7">
    <location>
        <begin position="6"/>
        <end position="28"/>
    </location>
</feature>
<organism evidence="8 9">
    <name type="scientific">Parasulfuritortus cantonensis</name>
    <dbReference type="NCBI Taxonomy" id="2528202"/>
    <lineage>
        <taxon>Bacteria</taxon>
        <taxon>Pseudomonadati</taxon>
        <taxon>Pseudomonadota</taxon>
        <taxon>Betaproteobacteria</taxon>
        <taxon>Nitrosomonadales</taxon>
        <taxon>Thiobacillaceae</taxon>
        <taxon>Parasulfuritortus</taxon>
    </lineage>
</organism>
<dbReference type="EMBL" id="SJZB01000008">
    <property type="protein sequence ID" value="TCJ18950.1"/>
    <property type="molecule type" value="Genomic_DNA"/>
</dbReference>
<comment type="subcellular location">
    <subcellularLocation>
        <location evidence="1">Cell membrane</location>
        <topology evidence="1">Multi-pass membrane protein</topology>
    </subcellularLocation>
</comment>
<keyword evidence="3" id="KW-1003">Cell membrane</keyword>
<dbReference type="Proteomes" id="UP000295443">
    <property type="component" value="Unassembled WGS sequence"/>
</dbReference>
<dbReference type="Pfam" id="PF00420">
    <property type="entry name" value="Oxidored_q2"/>
    <property type="match status" value="1"/>
</dbReference>
<evidence type="ECO:0000256" key="5">
    <source>
        <dbReference type="ARBA" id="ARBA00022989"/>
    </source>
</evidence>
<keyword evidence="6 7" id="KW-0472">Membrane</keyword>
<dbReference type="PANTHER" id="PTHR34583:SF2">
    <property type="entry name" value="ANTIPORTER SUBUNIT MNHC2-RELATED"/>
    <property type="match status" value="1"/>
</dbReference>
<evidence type="ECO:0000313" key="9">
    <source>
        <dbReference type="Proteomes" id="UP000295443"/>
    </source>
</evidence>
<keyword evidence="5 7" id="KW-1133">Transmembrane helix</keyword>